<feature type="compositionally biased region" description="Acidic residues" evidence="1">
    <location>
        <begin position="114"/>
        <end position="150"/>
    </location>
</feature>
<proteinExistence type="predicted"/>
<dbReference type="AlphaFoldDB" id="A0A914UTP8"/>
<dbReference type="Proteomes" id="UP000887566">
    <property type="component" value="Unplaced"/>
</dbReference>
<sequence length="150" mass="17166">MGCPGITPGGIRAFIEKWLKKERPQVDANTNSFGWPLGFCELTFYKCANVTPVTVEEMCGDLLRKETTEVYSGKYRVKFIILCHSSRRALEICFDSDSYGARLYEDPRMSYVVDGDDDEDDDDDDDDDDDEDEDEDDIDVDNNDEFDPNN</sequence>
<name>A0A914UTP8_9BILA</name>
<evidence type="ECO:0000313" key="2">
    <source>
        <dbReference type="Proteomes" id="UP000887566"/>
    </source>
</evidence>
<keyword evidence="2" id="KW-1185">Reference proteome</keyword>
<evidence type="ECO:0000256" key="1">
    <source>
        <dbReference type="SAM" id="MobiDB-lite"/>
    </source>
</evidence>
<dbReference type="WBParaSite" id="PSAMB.scaffold12465size2754.g34871.t1">
    <property type="protein sequence ID" value="PSAMB.scaffold12465size2754.g34871.t1"/>
    <property type="gene ID" value="PSAMB.scaffold12465size2754.g34871"/>
</dbReference>
<organism evidence="2 3">
    <name type="scientific">Plectus sambesii</name>
    <dbReference type="NCBI Taxonomy" id="2011161"/>
    <lineage>
        <taxon>Eukaryota</taxon>
        <taxon>Metazoa</taxon>
        <taxon>Ecdysozoa</taxon>
        <taxon>Nematoda</taxon>
        <taxon>Chromadorea</taxon>
        <taxon>Plectida</taxon>
        <taxon>Plectina</taxon>
        <taxon>Plectoidea</taxon>
        <taxon>Plectidae</taxon>
        <taxon>Plectus</taxon>
    </lineage>
</organism>
<protein>
    <submittedName>
        <fullName evidence="3">Uncharacterized protein</fullName>
    </submittedName>
</protein>
<reference evidence="3" key="1">
    <citation type="submission" date="2022-11" db="UniProtKB">
        <authorList>
            <consortium name="WormBaseParasite"/>
        </authorList>
    </citation>
    <scope>IDENTIFICATION</scope>
</reference>
<accession>A0A914UTP8</accession>
<evidence type="ECO:0000313" key="3">
    <source>
        <dbReference type="WBParaSite" id="PSAMB.scaffold12465size2754.g34871.t1"/>
    </source>
</evidence>
<feature type="region of interest" description="Disordered" evidence="1">
    <location>
        <begin position="110"/>
        <end position="150"/>
    </location>
</feature>